<dbReference type="EMBL" id="PHWZ01000029">
    <property type="protein sequence ID" value="TEY82465.1"/>
    <property type="molecule type" value="Genomic_DNA"/>
</dbReference>
<gene>
    <name evidence="1" type="ORF">BOTCAL_0029g00160</name>
</gene>
<reference evidence="1 2" key="1">
    <citation type="submission" date="2017-11" db="EMBL/GenBank/DDBJ databases">
        <title>Comparative genomics of Botrytis spp.</title>
        <authorList>
            <person name="Valero-Jimenez C.A."/>
            <person name="Tapia P."/>
            <person name="Veloso J."/>
            <person name="Silva-Moreno E."/>
            <person name="Staats M."/>
            <person name="Valdes J.H."/>
            <person name="Van Kan J.A.L."/>
        </authorList>
    </citation>
    <scope>NUCLEOTIDE SEQUENCE [LARGE SCALE GENOMIC DNA]</scope>
    <source>
        <strain evidence="1 2">MUCL2830</strain>
    </source>
</reference>
<keyword evidence="2" id="KW-1185">Reference proteome</keyword>
<dbReference type="OrthoDB" id="10501347at2759"/>
<evidence type="ECO:0000313" key="1">
    <source>
        <dbReference type="EMBL" id="TEY82465.1"/>
    </source>
</evidence>
<sequence length="69" mass="7608">MLQLESYVQKEMSSNVTEKLFREVTEEDGAFEIVEISSCGEEQRSNKQINGKGIVFSMSQVSGSNGISS</sequence>
<proteinExistence type="predicted"/>
<comment type="caution">
    <text evidence="1">The sequence shown here is derived from an EMBL/GenBank/DDBJ whole genome shotgun (WGS) entry which is preliminary data.</text>
</comment>
<protein>
    <submittedName>
        <fullName evidence="1">Uncharacterized protein</fullName>
    </submittedName>
</protein>
<dbReference type="Proteomes" id="UP000297299">
    <property type="component" value="Unassembled WGS sequence"/>
</dbReference>
<organism evidence="1 2">
    <name type="scientific">Botryotinia calthae</name>
    <dbReference type="NCBI Taxonomy" id="38488"/>
    <lineage>
        <taxon>Eukaryota</taxon>
        <taxon>Fungi</taxon>
        <taxon>Dikarya</taxon>
        <taxon>Ascomycota</taxon>
        <taxon>Pezizomycotina</taxon>
        <taxon>Leotiomycetes</taxon>
        <taxon>Helotiales</taxon>
        <taxon>Sclerotiniaceae</taxon>
        <taxon>Botryotinia</taxon>
    </lineage>
</organism>
<dbReference type="AlphaFoldDB" id="A0A4Y8DDW0"/>
<accession>A0A4Y8DDW0</accession>
<name>A0A4Y8DDW0_9HELO</name>
<evidence type="ECO:0000313" key="2">
    <source>
        <dbReference type="Proteomes" id="UP000297299"/>
    </source>
</evidence>